<feature type="domain" description="DUF6924" evidence="1">
    <location>
        <begin position="10"/>
        <end position="137"/>
    </location>
</feature>
<reference evidence="2 3" key="1">
    <citation type="submission" date="2019-10" db="EMBL/GenBank/DDBJ databases">
        <title>Nocardia macrotermitis sp. nov. and Nocardia aurantia sp. nov., isolated from the gut of fungus growing-termite Macrotermes natalensis.</title>
        <authorList>
            <person name="Benndorf R."/>
            <person name="Schwitalla J."/>
            <person name="Martin K."/>
            <person name="De Beer W."/>
            <person name="Kaster A.-K."/>
            <person name="Vollmers J."/>
            <person name="Poulsen M."/>
            <person name="Beemelmanns C."/>
        </authorList>
    </citation>
    <scope>NUCLEOTIDE SEQUENCE [LARGE SCALE GENOMIC DNA]</scope>
    <source>
        <strain evidence="2 3">RB56</strain>
    </source>
</reference>
<dbReference type="EMBL" id="WEGI01000008">
    <property type="protein sequence ID" value="MQY28331.1"/>
    <property type="molecule type" value="Genomic_DNA"/>
</dbReference>
<keyword evidence="3" id="KW-1185">Reference proteome</keyword>
<dbReference type="InterPro" id="IPR053832">
    <property type="entry name" value="DUF6924"/>
</dbReference>
<evidence type="ECO:0000259" key="1">
    <source>
        <dbReference type="Pfam" id="PF21962"/>
    </source>
</evidence>
<evidence type="ECO:0000313" key="2">
    <source>
        <dbReference type="EMBL" id="MQY28331.1"/>
    </source>
</evidence>
<dbReference type="Proteomes" id="UP000431401">
    <property type="component" value="Unassembled WGS sequence"/>
</dbReference>
<protein>
    <recommendedName>
        <fullName evidence="1">DUF6924 domain-containing protein</fullName>
    </recommendedName>
</protein>
<comment type="caution">
    <text evidence="2">The sequence shown here is derived from an EMBL/GenBank/DDBJ whole genome shotgun (WGS) entry which is preliminary data.</text>
</comment>
<dbReference type="AlphaFoldDB" id="A0A7K0DRH0"/>
<organism evidence="2 3">
    <name type="scientific">Nocardia aurantia</name>
    <dbReference type="NCBI Taxonomy" id="2585199"/>
    <lineage>
        <taxon>Bacteria</taxon>
        <taxon>Bacillati</taxon>
        <taxon>Actinomycetota</taxon>
        <taxon>Actinomycetes</taxon>
        <taxon>Mycobacteriales</taxon>
        <taxon>Nocardiaceae</taxon>
        <taxon>Nocardia</taxon>
    </lineage>
</organism>
<gene>
    <name evidence="2" type="ORF">NRB56_39140</name>
</gene>
<dbReference type="RefSeq" id="WP_153344181.1">
    <property type="nucleotide sequence ID" value="NZ_WEGI01000008.1"/>
</dbReference>
<dbReference type="OrthoDB" id="7854965at2"/>
<accession>A0A7K0DRH0</accession>
<proteinExistence type="predicted"/>
<evidence type="ECO:0000313" key="3">
    <source>
        <dbReference type="Proteomes" id="UP000431401"/>
    </source>
</evidence>
<dbReference type="Pfam" id="PF21962">
    <property type="entry name" value="DUF6924"/>
    <property type="match status" value="1"/>
</dbReference>
<sequence>MKVLPQVDSPLLVRTDFSDDSAWQALLAVVDAPSAAGARANTHIVDDAAYTDLTAAQVVEQAPAGRLGELLIVADKTAVTAPDMPLLVIHRPGTPDHEGLRVVAAQLGSVANAVTGATREWDEIADAADDEGVFRGF</sequence>
<name>A0A7K0DRH0_9NOCA</name>